<feature type="compositionally biased region" description="Low complexity" evidence="2">
    <location>
        <begin position="18"/>
        <end position="46"/>
    </location>
</feature>
<dbReference type="PANTHER" id="PTHR46175:SF4">
    <property type="entry name" value="BACTERIOOPSIN TRANSCRIPTIONAL ACTIVATOR"/>
    <property type="match status" value="1"/>
</dbReference>
<dbReference type="AlphaFoldDB" id="A0AAV6JHT5"/>
<dbReference type="SUPFAM" id="SSF117281">
    <property type="entry name" value="Kelch motif"/>
    <property type="match status" value="1"/>
</dbReference>
<accession>A0AAV6JHT5</accession>
<evidence type="ECO:0000256" key="2">
    <source>
        <dbReference type="SAM" id="MobiDB-lite"/>
    </source>
</evidence>
<evidence type="ECO:0000259" key="3">
    <source>
        <dbReference type="PROSITE" id="PS50181"/>
    </source>
</evidence>
<name>A0AAV6JHT5_9ERIC</name>
<proteinExistence type="predicted"/>
<keyword evidence="5" id="KW-1185">Reference proteome</keyword>
<dbReference type="Pfam" id="PF24681">
    <property type="entry name" value="Kelch_KLHDC2_KLHL20_DRC7"/>
    <property type="match status" value="2"/>
</dbReference>
<gene>
    <name evidence="4" type="ORF">RHGRI_025259</name>
</gene>
<dbReference type="EMBL" id="JACTNZ010000008">
    <property type="protein sequence ID" value="KAG5538114.1"/>
    <property type="molecule type" value="Genomic_DNA"/>
</dbReference>
<feature type="region of interest" description="Disordered" evidence="2">
    <location>
        <begin position="1"/>
        <end position="49"/>
    </location>
</feature>
<evidence type="ECO:0000256" key="1">
    <source>
        <dbReference type="ARBA" id="ARBA00022441"/>
    </source>
</evidence>
<dbReference type="FunFam" id="2.120.10.80:FF:000233">
    <property type="entry name" value="Uncharacterized protein"/>
    <property type="match status" value="1"/>
</dbReference>
<evidence type="ECO:0000313" key="5">
    <source>
        <dbReference type="Proteomes" id="UP000823749"/>
    </source>
</evidence>
<reference evidence="4" key="1">
    <citation type="submission" date="2020-08" db="EMBL/GenBank/DDBJ databases">
        <title>Plant Genome Project.</title>
        <authorList>
            <person name="Zhang R.-G."/>
        </authorList>
    </citation>
    <scope>NUCLEOTIDE SEQUENCE</scope>
    <source>
        <strain evidence="4">WSP0</strain>
        <tissue evidence="4">Leaf</tissue>
    </source>
</reference>
<dbReference type="Gene3D" id="1.20.1280.50">
    <property type="match status" value="1"/>
</dbReference>
<dbReference type="PANTHER" id="PTHR46175">
    <property type="entry name" value="BACTERIOOPSIN TRANSCRIPTIONAL ACTIVATOR"/>
    <property type="match status" value="1"/>
</dbReference>
<dbReference type="SUPFAM" id="SSF81383">
    <property type="entry name" value="F-box domain"/>
    <property type="match status" value="1"/>
</dbReference>
<dbReference type="Proteomes" id="UP000823749">
    <property type="component" value="Chromosome 8"/>
</dbReference>
<organism evidence="4 5">
    <name type="scientific">Rhododendron griersonianum</name>
    <dbReference type="NCBI Taxonomy" id="479676"/>
    <lineage>
        <taxon>Eukaryota</taxon>
        <taxon>Viridiplantae</taxon>
        <taxon>Streptophyta</taxon>
        <taxon>Embryophyta</taxon>
        <taxon>Tracheophyta</taxon>
        <taxon>Spermatophyta</taxon>
        <taxon>Magnoliopsida</taxon>
        <taxon>eudicotyledons</taxon>
        <taxon>Gunneridae</taxon>
        <taxon>Pentapetalae</taxon>
        <taxon>asterids</taxon>
        <taxon>Ericales</taxon>
        <taxon>Ericaceae</taxon>
        <taxon>Ericoideae</taxon>
        <taxon>Rhodoreae</taxon>
        <taxon>Rhododendron</taxon>
    </lineage>
</organism>
<comment type="caution">
    <text evidence="4">The sequence shown here is derived from an EMBL/GenBank/DDBJ whole genome shotgun (WGS) entry which is preliminary data.</text>
</comment>
<dbReference type="InterPro" id="IPR001810">
    <property type="entry name" value="F-box_dom"/>
</dbReference>
<dbReference type="InterPro" id="IPR036047">
    <property type="entry name" value="F-box-like_dom_sf"/>
</dbReference>
<dbReference type="Pfam" id="PF12937">
    <property type="entry name" value="F-box-like"/>
    <property type="match status" value="1"/>
</dbReference>
<evidence type="ECO:0000313" key="4">
    <source>
        <dbReference type="EMBL" id="KAG5538114.1"/>
    </source>
</evidence>
<dbReference type="PROSITE" id="PS50181">
    <property type="entry name" value="FBOX"/>
    <property type="match status" value="1"/>
</dbReference>
<sequence>MGRKKKKGTQPSEPDPEISSSSSTAAIKKIKKQTTSMAESSSSSSSNNYGSWSPITHMAQDHLFSILLLLPIDSILSLSMTCKRLKSITYSDTLWESICRRDWGPTSVDAIKSSSAAAGTDSRHHHLQLPWMELYRQVYQLDSVSCHRLSEPDCDESFPGPRASHSFNFVSGCLVLFGGGCEGGRHLDDTWVAYIGNDFKKSLNWQKINSGVPSGRFGHSCVVVDDFIVLFGGINDHGIRQNDTWVGQVALNETFGVTLSWRLLDVGSTTPPPRGAHAGCCIDNKRMLIHGGIGLSGLRVGDTWVLDLSENFLFGTWQEVVTQPSPTARSGHTLTYIGKNQTILFGGRGLGYEVLNDVWLFDSTGGHLRWLQLLFELQNIPGGLSLPRVGHSATLILGGRLLIYGGEDSNRRRKDDFWLLDISSIPSVEIQPITAKRKGLVGNMWKRLKSRGYQPNCRSFHRACADQSGCYLYVYGGMVDGLLHPAEGSGLRFDGELFLVELALQL</sequence>
<dbReference type="Gene3D" id="2.120.10.80">
    <property type="entry name" value="Kelch-type beta propeller"/>
    <property type="match status" value="2"/>
</dbReference>
<protein>
    <recommendedName>
        <fullName evidence="3">F-box domain-containing protein</fullName>
    </recommendedName>
</protein>
<keyword evidence="1" id="KW-0880">Kelch repeat</keyword>
<dbReference type="InterPro" id="IPR015915">
    <property type="entry name" value="Kelch-typ_b-propeller"/>
</dbReference>
<feature type="domain" description="F-box" evidence="3">
    <location>
        <begin position="52"/>
        <end position="98"/>
    </location>
</feature>